<dbReference type="PANTHER" id="PTHR39184:SF1">
    <property type="entry name" value="PBSX PHAGE TERMINASE LARGE SUBUNIT"/>
    <property type="match status" value="1"/>
</dbReference>
<organism evidence="1">
    <name type="scientific">Myoviridae sp. ct4uh47</name>
    <dbReference type="NCBI Taxonomy" id="2825032"/>
    <lineage>
        <taxon>Viruses</taxon>
        <taxon>Duplodnaviria</taxon>
        <taxon>Heunggongvirae</taxon>
        <taxon>Uroviricota</taxon>
        <taxon>Caudoviricetes</taxon>
    </lineage>
</organism>
<dbReference type="Gene3D" id="3.30.420.280">
    <property type="match status" value="1"/>
</dbReference>
<evidence type="ECO:0000313" key="1">
    <source>
        <dbReference type="EMBL" id="DAG02070.1"/>
    </source>
</evidence>
<reference evidence="1" key="1">
    <citation type="journal article" date="2021" name="Proc. Natl. Acad. Sci. U.S.A.">
        <title>A Catalog of Tens of Thousands of Viruses from Human Metagenomes Reveals Hidden Associations with Chronic Diseases.</title>
        <authorList>
            <person name="Tisza M.J."/>
            <person name="Buck C.B."/>
        </authorList>
    </citation>
    <scope>NUCLEOTIDE SEQUENCE</scope>
    <source>
        <strain evidence="1">Ct4uh47</strain>
    </source>
</reference>
<protein>
    <submittedName>
        <fullName evidence="1">Large terminase</fullName>
    </submittedName>
</protein>
<dbReference type="InterPro" id="IPR027417">
    <property type="entry name" value="P-loop_NTPase"/>
</dbReference>
<dbReference type="NCBIfam" id="TIGR01547">
    <property type="entry name" value="phage_term_2"/>
    <property type="match status" value="1"/>
</dbReference>
<dbReference type="PANTHER" id="PTHR39184">
    <property type="match status" value="1"/>
</dbReference>
<name>A0A8S5V5U1_9CAUD</name>
<dbReference type="InterPro" id="IPR006437">
    <property type="entry name" value="Phage_terminase_lsu"/>
</dbReference>
<dbReference type="InterPro" id="IPR052380">
    <property type="entry name" value="Viral_DNA_packaging_terminase"/>
</dbReference>
<dbReference type="Pfam" id="PF03237">
    <property type="entry name" value="Terminase_6N"/>
    <property type="match status" value="1"/>
</dbReference>
<dbReference type="Gene3D" id="3.40.50.300">
    <property type="entry name" value="P-loop containing nucleotide triphosphate hydrolases"/>
    <property type="match status" value="1"/>
</dbReference>
<accession>A0A8S5V5U1</accession>
<dbReference type="EMBL" id="BK016203">
    <property type="protein sequence ID" value="DAG02070.1"/>
    <property type="molecule type" value="Genomic_DNA"/>
</dbReference>
<proteinExistence type="predicted"/>
<sequence length="435" mass="50226">MALRRMLLLAWWRWLRPFRGVTDPMVDWKPFSPKALDFIRNSNARLNIAHGAVRSSKTISCTVRWLSYLLYGPPGDVAMLGRTNATLQRNVLNDLFDTVGPSNYKWVNRQQGELRIFNRRVYCFGASNEDAESKIRGATFAGALCDEVNLYPQNVFNQLMARLSVEGAKCFCNCNPDSPYHWFYTDYIKNDDITDKKVWKFLMEDNLSLSQSYITSLKQMYRGVWYERMILGNWVAAEGRIYDMFDANTHMQDTAQLIEKSGVNPRAIRWLVGCDYGTSTVMSWGLYARLPSRETYKVKEYYYDAQKKKVQRTDSEFAADFQAWLGDVKPFAVYCDPSAASWKVELMRRGYRVLNANNDVINGIRYVATALSSGMYIIDKSCKNTEQEYASYVWDETAQRQGKDKPIKEHDHTCDTDRYVLYTESLGGLSGVYAM</sequence>